<organism evidence="2 3">
    <name type="scientific">Noviherbaspirillum album</name>
    <dbReference type="NCBI Taxonomy" id="3080276"/>
    <lineage>
        <taxon>Bacteria</taxon>
        <taxon>Pseudomonadati</taxon>
        <taxon>Pseudomonadota</taxon>
        <taxon>Betaproteobacteria</taxon>
        <taxon>Burkholderiales</taxon>
        <taxon>Oxalobacteraceae</taxon>
        <taxon>Noviherbaspirillum</taxon>
    </lineage>
</organism>
<feature type="chain" id="PRO_5047456113" evidence="1">
    <location>
        <begin position="25"/>
        <end position="182"/>
    </location>
</feature>
<dbReference type="EMBL" id="JAWIIV010000010">
    <property type="protein sequence ID" value="MEC4720262.1"/>
    <property type="molecule type" value="Genomic_DNA"/>
</dbReference>
<keyword evidence="1" id="KW-0732">Signal</keyword>
<name>A0ABU6J9C8_9BURK</name>
<gene>
    <name evidence="2" type="ORF">RY831_13965</name>
</gene>
<protein>
    <submittedName>
        <fullName evidence="2">Uncharacterized protein</fullName>
    </submittedName>
</protein>
<dbReference type="RefSeq" id="WP_326506972.1">
    <property type="nucleotide sequence ID" value="NZ_JAWIIV010000010.1"/>
</dbReference>
<comment type="caution">
    <text evidence="2">The sequence shown here is derived from an EMBL/GenBank/DDBJ whole genome shotgun (WGS) entry which is preliminary data.</text>
</comment>
<evidence type="ECO:0000256" key="1">
    <source>
        <dbReference type="SAM" id="SignalP"/>
    </source>
</evidence>
<dbReference type="Proteomes" id="UP001352263">
    <property type="component" value="Unassembled WGS sequence"/>
</dbReference>
<reference evidence="2 3" key="1">
    <citation type="submission" date="2023-10" db="EMBL/GenBank/DDBJ databases">
        <title>Noviherbaspirillum sp. CPCC 100848 genome assembly.</title>
        <authorList>
            <person name="Li X.Y."/>
            <person name="Fang X.M."/>
        </authorList>
    </citation>
    <scope>NUCLEOTIDE SEQUENCE [LARGE SCALE GENOMIC DNA]</scope>
    <source>
        <strain evidence="2 3">CPCC 100848</strain>
    </source>
</reference>
<keyword evidence="3" id="KW-1185">Reference proteome</keyword>
<evidence type="ECO:0000313" key="2">
    <source>
        <dbReference type="EMBL" id="MEC4720262.1"/>
    </source>
</evidence>
<sequence>MEINKKRRYLLAALLIISVAPGFAAGVDTNSRVKPLDEKQINKTLWHLVEELIKRVPFTKSSLEELLRIPFMETRKTIHTIFYEGQPVGLSDGAVLEKIDLRIGLDEGAPGFLVLDLSGTCFTLTDVQSNFNATKIAQIPSGHSVEEATVHTTMQSRSTLSFGFREKNPNCLAYIAFDPHKK</sequence>
<proteinExistence type="predicted"/>
<evidence type="ECO:0000313" key="3">
    <source>
        <dbReference type="Proteomes" id="UP001352263"/>
    </source>
</evidence>
<accession>A0ABU6J9C8</accession>
<feature type="signal peptide" evidence="1">
    <location>
        <begin position="1"/>
        <end position="24"/>
    </location>
</feature>